<evidence type="ECO:0000256" key="7">
    <source>
        <dbReference type="ARBA" id="ARBA00022777"/>
    </source>
</evidence>
<dbReference type="SUPFAM" id="SSF52540">
    <property type="entry name" value="P-loop containing nucleoside triphosphate hydrolases"/>
    <property type="match status" value="1"/>
</dbReference>
<keyword evidence="11" id="KW-0460">Magnesium</keyword>
<feature type="binding site" evidence="11">
    <location>
        <position position="135"/>
    </location>
    <ligand>
        <name>substrate</name>
    </ligand>
</feature>
<dbReference type="RefSeq" id="WP_035113129.1">
    <property type="nucleotide sequence ID" value="NZ_CP047046.1"/>
</dbReference>
<dbReference type="InterPro" id="IPR027417">
    <property type="entry name" value="P-loop_NTPase"/>
</dbReference>
<dbReference type="GO" id="GO:0009073">
    <property type="term" value="P:aromatic amino acid family biosynthetic process"/>
    <property type="evidence" value="ECO:0007669"/>
    <property type="project" value="UniProtKB-KW"/>
</dbReference>
<feature type="binding site" evidence="11">
    <location>
        <position position="34"/>
    </location>
    <ligand>
        <name>substrate</name>
    </ligand>
</feature>
<dbReference type="GO" id="GO:0005524">
    <property type="term" value="F:ATP binding"/>
    <property type="evidence" value="ECO:0007669"/>
    <property type="project" value="UniProtKB-UniRule"/>
</dbReference>
<comment type="catalytic activity">
    <reaction evidence="10 11">
        <text>shikimate + ATP = 3-phosphoshikimate + ADP + H(+)</text>
        <dbReference type="Rhea" id="RHEA:13121"/>
        <dbReference type="ChEBI" id="CHEBI:15378"/>
        <dbReference type="ChEBI" id="CHEBI:30616"/>
        <dbReference type="ChEBI" id="CHEBI:36208"/>
        <dbReference type="ChEBI" id="CHEBI:145989"/>
        <dbReference type="ChEBI" id="CHEBI:456216"/>
        <dbReference type="EC" id="2.7.1.71"/>
    </reaction>
</comment>
<evidence type="ECO:0000313" key="12">
    <source>
        <dbReference type="EMBL" id="KGM19274.1"/>
    </source>
</evidence>
<dbReference type="PRINTS" id="PR01100">
    <property type="entry name" value="SHIKIMTKNASE"/>
</dbReference>
<comment type="subcellular location">
    <subcellularLocation>
        <location evidence="11">Cytoplasm</location>
    </subcellularLocation>
</comment>
<dbReference type="UniPathway" id="UPA00053">
    <property type="reaction ID" value="UER00088"/>
</dbReference>
<keyword evidence="5 11" id="KW-0808">Transferase</keyword>
<keyword evidence="6 11" id="KW-0547">Nucleotide-binding</keyword>
<feature type="binding site" evidence="11">
    <location>
        <position position="116"/>
    </location>
    <ligand>
        <name>ATP</name>
        <dbReference type="ChEBI" id="CHEBI:30616"/>
    </ligand>
</feature>
<dbReference type="Gene3D" id="3.40.50.300">
    <property type="entry name" value="P-loop containing nucleotide triphosphate hydrolases"/>
    <property type="match status" value="1"/>
</dbReference>
<proteinExistence type="inferred from homology"/>
<evidence type="ECO:0000256" key="11">
    <source>
        <dbReference type="HAMAP-Rule" id="MF_00109"/>
    </source>
</evidence>
<comment type="function">
    <text evidence="11">Catalyzes the specific phosphorylation of the 3-hydroxyl group of shikimic acid using ATP as a cosubstrate.</text>
</comment>
<accession>A0A0A2DMW6</accession>
<dbReference type="GO" id="GO:0004765">
    <property type="term" value="F:shikimate kinase activity"/>
    <property type="evidence" value="ECO:0007669"/>
    <property type="project" value="UniProtKB-UniRule"/>
</dbReference>
<dbReference type="EMBL" id="JRVJ01000002">
    <property type="protein sequence ID" value="KGM19274.1"/>
    <property type="molecule type" value="Genomic_DNA"/>
</dbReference>
<dbReference type="CDD" id="cd00464">
    <property type="entry name" value="SK"/>
    <property type="match status" value="1"/>
</dbReference>
<evidence type="ECO:0000256" key="5">
    <source>
        <dbReference type="ARBA" id="ARBA00022679"/>
    </source>
</evidence>
<name>A0A0A2DMW6_9CORY</name>
<comment type="cofactor">
    <cofactor evidence="11">
        <name>Mg(2+)</name>
        <dbReference type="ChEBI" id="CHEBI:18420"/>
    </cofactor>
    <text evidence="11">Binds 1 Mg(2+) ion per subunit.</text>
</comment>
<dbReference type="InterPro" id="IPR000623">
    <property type="entry name" value="Shikimate_kinase/TSH1"/>
</dbReference>
<dbReference type="InterPro" id="IPR031322">
    <property type="entry name" value="Shikimate/glucono_kinase"/>
</dbReference>
<evidence type="ECO:0000313" key="13">
    <source>
        <dbReference type="Proteomes" id="UP000030145"/>
    </source>
</evidence>
<gene>
    <name evidence="11" type="primary">aroK</name>
    <name evidence="12" type="ORF">MA47_01375</name>
</gene>
<keyword evidence="11" id="KW-0963">Cytoplasm</keyword>
<reference evidence="12 13" key="1">
    <citation type="submission" date="2014-10" db="EMBL/GenBank/DDBJ databases">
        <title>Whole Genome sequence of Corynebacterium auriscanis strain CIP 106629.</title>
        <authorList>
            <person name="Hassan S.S."/>
            <person name="Jamal S.B."/>
            <person name="Tiwari S."/>
            <person name="Oliveira L.D.C."/>
            <person name="Souza F."/>
            <person name="Mariano D.C."/>
            <person name="Almeida S."/>
            <person name="Dorella F."/>
            <person name="Pereira F."/>
            <person name="Carvalho A."/>
            <person name="Leal C.A."/>
            <person name="Soares S.D.C."/>
            <person name="Figueiredo H.C."/>
            <person name="Silva A."/>
            <person name="Azevedo V.A."/>
        </authorList>
    </citation>
    <scope>NUCLEOTIDE SEQUENCE [LARGE SCALE GENOMIC DNA]</scope>
    <source>
        <strain evidence="12 13">CIP 106629</strain>
    </source>
</reference>
<evidence type="ECO:0000256" key="1">
    <source>
        <dbReference type="ARBA" id="ARBA00004842"/>
    </source>
</evidence>
<comment type="similarity">
    <text evidence="2 11">Belongs to the shikimate kinase family.</text>
</comment>
<feature type="binding site" evidence="11">
    <location>
        <position position="16"/>
    </location>
    <ligand>
        <name>Mg(2+)</name>
        <dbReference type="ChEBI" id="CHEBI:18420"/>
    </ligand>
</feature>
<keyword evidence="9 11" id="KW-0057">Aromatic amino acid biosynthesis</keyword>
<comment type="caution">
    <text evidence="11">Lacks conserved residue(s) required for the propagation of feature annotation.</text>
</comment>
<feature type="binding site" evidence="11">
    <location>
        <begin position="12"/>
        <end position="17"/>
    </location>
    <ligand>
        <name>ATP</name>
        <dbReference type="ChEBI" id="CHEBI:30616"/>
    </ligand>
</feature>
<protein>
    <recommendedName>
        <fullName evidence="3 11">Shikimate kinase</fullName>
        <shortName evidence="11">SK</shortName>
        <ecNumber evidence="3 11">2.7.1.71</ecNumber>
    </recommendedName>
</protein>
<organism evidence="12 13">
    <name type="scientific">Corynebacterium auriscanis</name>
    <dbReference type="NCBI Taxonomy" id="99807"/>
    <lineage>
        <taxon>Bacteria</taxon>
        <taxon>Bacillati</taxon>
        <taxon>Actinomycetota</taxon>
        <taxon>Actinomycetes</taxon>
        <taxon>Mycobacteriales</taxon>
        <taxon>Corynebacteriaceae</taxon>
        <taxon>Corynebacterium</taxon>
    </lineage>
</organism>
<evidence type="ECO:0000256" key="9">
    <source>
        <dbReference type="ARBA" id="ARBA00023141"/>
    </source>
</evidence>
<dbReference type="PANTHER" id="PTHR21087:SF16">
    <property type="entry name" value="SHIKIMATE KINASE 1, CHLOROPLASTIC"/>
    <property type="match status" value="1"/>
</dbReference>
<keyword evidence="4 11" id="KW-0028">Amino-acid biosynthesis</keyword>
<dbReference type="PANTHER" id="PTHR21087">
    <property type="entry name" value="SHIKIMATE KINASE"/>
    <property type="match status" value="1"/>
</dbReference>
<keyword evidence="13" id="KW-1185">Reference proteome</keyword>
<dbReference type="Proteomes" id="UP000030145">
    <property type="component" value="Unassembled WGS sequence"/>
</dbReference>
<keyword evidence="11" id="KW-0479">Metal-binding</keyword>
<evidence type="ECO:0000256" key="4">
    <source>
        <dbReference type="ARBA" id="ARBA00022605"/>
    </source>
</evidence>
<keyword evidence="7 11" id="KW-0418">Kinase</keyword>
<evidence type="ECO:0000256" key="3">
    <source>
        <dbReference type="ARBA" id="ARBA00012154"/>
    </source>
</evidence>
<evidence type="ECO:0000256" key="2">
    <source>
        <dbReference type="ARBA" id="ARBA00006997"/>
    </source>
</evidence>
<dbReference type="EC" id="2.7.1.71" evidence="3 11"/>
<dbReference type="InterPro" id="IPR023000">
    <property type="entry name" value="Shikimate_kinase_CS"/>
</dbReference>
<keyword evidence="8 11" id="KW-0067">ATP-binding</keyword>
<comment type="subunit">
    <text evidence="11">Monomer.</text>
</comment>
<dbReference type="HAMAP" id="MF_00109">
    <property type="entry name" value="Shikimate_kinase"/>
    <property type="match status" value="1"/>
</dbReference>
<comment type="caution">
    <text evidence="12">The sequence shown here is derived from an EMBL/GenBank/DDBJ whole genome shotgun (WGS) entry which is preliminary data.</text>
</comment>
<evidence type="ECO:0000256" key="8">
    <source>
        <dbReference type="ARBA" id="ARBA00022840"/>
    </source>
</evidence>
<dbReference type="GO" id="GO:0005829">
    <property type="term" value="C:cytosol"/>
    <property type="evidence" value="ECO:0007669"/>
    <property type="project" value="TreeGrafter"/>
</dbReference>
<evidence type="ECO:0000256" key="10">
    <source>
        <dbReference type="ARBA" id="ARBA00048567"/>
    </source>
</evidence>
<feature type="binding site" evidence="11">
    <location>
        <position position="79"/>
    </location>
    <ligand>
        <name>substrate</name>
    </ligand>
</feature>
<dbReference type="PROSITE" id="PS01128">
    <property type="entry name" value="SHIKIMATE_KINASE"/>
    <property type="match status" value="1"/>
</dbReference>
<dbReference type="GO" id="GO:0008652">
    <property type="term" value="P:amino acid biosynthetic process"/>
    <property type="evidence" value="ECO:0007669"/>
    <property type="project" value="UniProtKB-KW"/>
</dbReference>
<dbReference type="AlphaFoldDB" id="A0A0A2DMW6"/>
<dbReference type="Pfam" id="PF01202">
    <property type="entry name" value="SKI"/>
    <property type="match status" value="1"/>
</dbReference>
<dbReference type="GeneID" id="300552835"/>
<dbReference type="GO" id="GO:0000287">
    <property type="term" value="F:magnesium ion binding"/>
    <property type="evidence" value="ECO:0007669"/>
    <property type="project" value="UniProtKB-UniRule"/>
</dbReference>
<comment type="pathway">
    <text evidence="1 11">Metabolic intermediate biosynthesis; chorismate biosynthesis; chorismate from D-erythrose 4-phosphate and phosphoenolpyruvate: step 5/7.</text>
</comment>
<sequence>MSPRVVLVGMPGSGKTTIGQRVAHALGTSFTDSDQLIAEKYDMPCGKVLETFGEEEFRRIEHEVVAEALGGNGVLALGGGAVVHPGTRELLDDQVVVRLEIPIDDAMQRLEGNRSRPLLNVADPRAAYERLLAQRGPLYEEVSDYTITGGNKSSQRVVTEILTFMEDIYPDQMRPERP</sequence>
<feature type="binding site" evidence="11">
    <location>
        <position position="58"/>
    </location>
    <ligand>
        <name>substrate</name>
    </ligand>
</feature>
<dbReference type="GO" id="GO:0009423">
    <property type="term" value="P:chorismate biosynthetic process"/>
    <property type="evidence" value="ECO:0007669"/>
    <property type="project" value="UniProtKB-UniRule"/>
</dbReference>
<evidence type="ECO:0000256" key="6">
    <source>
        <dbReference type="ARBA" id="ARBA00022741"/>
    </source>
</evidence>